<dbReference type="GO" id="GO:0000398">
    <property type="term" value="P:mRNA splicing, via spliceosome"/>
    <property type="evidence" value="ECO:0007669"/>
    <property type="project" value="InterPro"/>
</dbReference>
<comment type="subcellular location">
    <subcellularLocation>
        <location evidence="1">Nucleus</location>
    </subcellularLocation>
</comment>
<evidence type="ECO:0000313" key="8">
    <source>
        <dbReference type="Proteomes" id="UP000092600"/>
    </source>
</evidence>
<dbReference type="PANTHER" id="PTHR12214">
    <property type="entry name" value="GC-RICH SEQUENCE DNA-BINDING FACTOR"/>
    <property type="match status" value="1"/>
</dbReference>
<sequence length="576" mass="64541">MGNVPIGASVLVTRSAEVMSIAQQAEVATRALQDNISKLKESHKITLNSLVRTDTHLSEALSEMSDLEKSLEAADKKYVFMQQLREFISVMCDFLNDKAFYIEELEEQMQKLHEKRALAISDRRAFDFADEESEVEAAVSAAMSVLSKGSGPTYVSAATAAAQKAMAAARECPNLPVELDEFGRDINLRKRMDFTRRAKERKIKRAKAESKRMSSLGKGNKSEQIEGELSTDESETEMCAYGFSRSELLDTAEQIFADASEEYSSLRIVKERFEGWKNKYSSTYRDAYVSLSVPAVFSPYVRLELLKWDPLYKTTDFFDMEWHKLLFDYGKPGGDHDFELDDADVNLIPGLVEKIALPILHHEIAHCWDILSTRLTKNAVFATNMVISYIPGSSKALHELLAVVRNRLNEAISSLSVPAWNTTVTKAVPGAAQFAAYRFGLSLRLLRNICLWKNILALPILEKLALEELLGGKLLPHLKSIISDIHDAITRTERIVASLSGVWAGPEVKSEPSQKLRPLVDFVAELGSKLERRHASGASEEETRGLARRLKNMLVALNEYDKARAILKTFQLKEAL</sequence>
<dbReference type="EMBL" id="LSRQ01003663">
    <property type="protein sequence ID" value="OAY71032.1"/>
    <property type="molecule type" value="Genomic_DNA"/>
</dbReference>
<gene>
    <name evidence="7" type="ORF">ACMD2_22259</name>
</gene>
<evidence type="ECO:0000259" key="6">
    <source>
        <dbReference type="Pfam" id="PF07842"/>
    </source>
</evidence>
<proteinExistence type="inferred from homology"/>
<evidence type="ECO:0000256" key="3">
    <source>
        <dbReference type="ARBA" id="ARBA00023242"/>
    </source>
</evidence>
<comment type="similarity">
    <text evidence="2">Belongs to the GCF family.</text>
</comment>
<feature type="domain" description="GCF C-terminal" evidence="6">
    <location>
        <begin position="267"/>
        <end position="470"/>
    </location>
</feature>
<evidence type="ECO:0000313" key="7">
    <source>
        <dbReference type="EMBL" id="OAY71032.1"/>
    </source>
</evidence>
<dbReference type="STRING" id="4615.A0A199V1S3"/>
<comment type="caution">
    <text evidence="7">The sequence shown here is derived from an EMBL/GenBank/DDBJ whole genome shotgun (WGS) entry which is preliminary data.</text>
</comment>
<dbReference type="InterPro" id="IPR022783">
    <property type="entry name" value="GCFC_dom"/>
</dbReference>
<dbReference type="GO" id="GO:0003677">
    <property type="term" value="F:DNA binding"/>
    <property type="evidence" value="ECO:0007669"/>
    <property type="project" value="InterPro"/>
</dbReference>
<organism evidence="7 8">
    <name type="scientific">Ananas comosus</name>
    <name type="common">Pineapple</name>
    <name type="synonym">Ananas ananas</name>
    <dbReference type="NCBI Taxonomy" id="4615"/>
    <lineage>
        <taxon>Eukaryota</taxon>
        <taxon>Viridiplantae</taxon>
        <taxon>Streptophyta</taxon>
        <taxon>Embryophyta</taxon>
        <taxon>Tracheophyta</taxon>
        <taxon>Spermatophyta</taxon>
        <taxon>Magnoliopsida</taxon>
        <taxon>Liliopsida</taxon>
        <taxon>Poales</taxon>
        <taxon>Bromeliaceae</taxon>
        <taxon>Bromelioideae</taxon>
        <taxon>Ananas</taxon>
    </lineage>
</organism>
<evidence type="ECO:0000256" key="5">
    <source>
        <dbReference type="SAM" id="MobiDB-lite"/>
    </source>
</evidence>
<protein>
    <submittedName>
        <fullName evidence="7">PAX3-and PAX7-binding protein 1</fullName>
    </submittedName>
</protein>
<dbReference type="Pfam" id="PF07842">
    <property type="entry name" value="GCFC"/>
    <property type="match status" value="1"/>
</dbReference>
<feature type="region of interest" description="Disordered" evidence="5">
    <location>
        <begin position="199"/>
        <end position="231"/>
    </location>
</feature>
<evidence type="ECO:0000256" key="1">
    <source>
        <dbReference type="ARBA" id="ARBA00004123"/>
    </source>
</evidence>
<accession>A0A199V1S3</accession>
<dbReference type="Proteomes" id="UP000092600">
    <property type="component" value="Unassembled WGS sequence"/>
</dbReference>
<dbReference type="AlphaFoldDB" id="A0A199V1S3"/>
<name>A0A199V1S3_ANACO</name>
<evidence type="ECO:0000256" key="2">
    <source>
        <dbReference type="ARBA" id="ARBA00010801"/>
    </source>
</evidence>
<feature type="coiled-coil region" evidence="4">
    <location>
        <begin position="22"/>
        <end position="122"/>
    </location>
</feature>
<keyword evidence="4" id="KW-0175">Coiled coil</keyword>
<evidence type="ECO:0000256" key="4">
    <source>
        <dbReference type="SAM" id="Coils"/>
    </source>
</evidence>
<dbReference type="GO" id="GO:0005634">
    <property type="term" value="C:nucleus"/>
    <property type="evidence" value="ECO:0007669"/>
    <property type="project" value="UniProtKB-SubCell"/>
</dbReference>
<reference evidence="7 8" key="1">
    <citation type="journal article" date="2016" name="DNA Res.">
        <title>The draft genome of MD-2 pineapple using hybrid error correction of long reads.</title>
        <authorList>
            <person name="Redwan R.M."/>
            <person name="Saidin A."/>
            <person name="Kumar S.V."/>
        </authorList>
    </citation>
    <scope>NUCLEOTIDE SEQUENCE [LARGE SCALE GENOMIC DNA]</scope>
    <source>
        <strain evidence="8">cv. MD2</strain>
        <tissue evidence="7">Leaf</tissue>
    </source>
</reference>
<dbReference type="PANTHER" id="PTHR12214:SF0">
    <property type="entry name" value="LD29489P"/>
    <property type="match status" value="1"/>
</dbReference>
<dbReference type="InterPro" id="IPR012890">
    <property type="entry name" value="GCFC2-like"/>
</dbReference>
<keyword evidence="3" id="KW-0539">Nucleus</keyword>